<gene>
    <name evidence="4" type="ORF">MHEC_37360</name>
</gene>
<evidence type="ECO:0000313" key="4">
    <source>
        <dbReference type="EMBL" id="BCO37303.1"/>
    </source>
</evidence>
<reference evidence="4 5" key="1">
    <citation type="submission" date="2020-12" db="EMBL/GenBank/DDBJ databases">
        <title>Complete genome sequence of Mycobacterium heckeshornense JCM 15655T, closely related to a pathogenic non-tuberculous mycobacterial species Mycobacterium xenopi.</title>
        <authorList>
            <person name="Yoshida M."/>
            <person name="Fukano H."/>
            <person name="Asakura T."/>
            <person name="Suzuki M."/>
            <person name="Hoshino Y."/>
        </authorList>
    </citation>
    <scope>NUCLEOTIDE SEQUENCE [LARGE SCALE GENOMIC DNA]</scope>
    <source>
        <strain evidence="4 5">JCM 15655</strain>
    </source>
</reference>
<dbReference type="Pfam" id="PF10039">
    <property type="entry name" value="DUF2275"/>
    <property type="match status" value="1"/>
</dbReference>
<dbReference type="InterPro" id="IPR027383">
    <property type="entry name" value="Znf_put"/>
</dbReference>
<evidence type="ECO:0008006" key="6">
    <source>
        <dbReference type="Google" id="ProtNLM"/>
    </source>
</evidence>
<dbReference type="EMBL" id="AP024237">
    <property type="protein sequence ID" value="BCO37303.1"/>
    <property type="molecule type" value="Genomic_DNA"/>
</dbReference>
<keyword evidence="1" id="KW-0812">Transmembrane</keyword>
<feature type="transmembrane region" description="Helical" evidence="1">
    <location>
        <begin position="157"/>
        <end position="174"/>
    </location>
</feature>
<dbReference type="Pfam" id="PF13490">
    <property type="entry name" value="zf-HC2"/>
    <property type="match status" value="1"/>
</dbReference>
<keyword evidence="1" id="KW-0472">Membrane</keyword>
<name>A0A7R7GWE1_9MYCO</name>
<feature type="transmembrane region" description="Helical" evidence="1">
    <location>
        <begin position="133"/>
        <end position="150"/>
    </location>
</feature>
<protein>
    <recommendedName>
        <fullName evidence="6">Zinc-finger domain-containing protein</fullName>
    </recommendedName>
</protein>
<dbReference type="OrthoDB" id="5197868at2"/>
<evidence type="ECO:0000256" key="1">
    <source>
        <dbReference type="SAM" id="Phobius"/>
    </source>
</evidence>
<feature type="domain" description="Putative zinc-finger" evidence="3">
    <location>
        <begin position="3"/>
        <end position="37"/>
    </location>
</feature>
<dbReference type="RefSeq" id="WP_142358662.1">
    <property type="nucleotide sequence ID" value="NZ_AP024237.1"/>
</dbReference>
<keyword evidence="5" id="KW-1185">Reference proteome</keyword>
<organism evidence="4 5">
    <name type="scientific">Mycobacterium heckeshornense</name>
    <dbReference type="NCBI Taxonomy" id="110505"/>
    <lineage>
        <taxon>Bacteria</taxon>
        <taxon>Bacillati</taxon>
        <taxon>Actinomycetota</taxon>
        <taxon>Actinomycetes</taxon>
        <taxon>Mycobacteriales</taxon>
        <taxon>Mycobacteriaceae</taxon>
        <taxon>Mycobacterium</taxon>
    </lineage>
</organism>
<feature type="transmembrane region" description="Helical" evidence="1">
    <location>
        <begin position="91"/>
        <end position="113"/>
    </location>
</feature>
<feature type="transmembrane region" description="Helical" evidence="1">
    <location>
        <begin position="186"/>
        <end position="203"/>
    </location>
</feature>
<evidence type="ECO:0000259" key="3">
    <source>
        <dbReference type="Pfam" id="PF13490"/>
    </source>
</evidence>
<proteinExistence type="predicted"/>
<dbReference type="Proteomes" id="UP000595446">
    <property type="component" value="Chromosome"/>
</dbReference>
<accession>A0A7R7GWE1</accession>
<sequence length="246" mass="25927">MRCEVAREALSARLDGEPHEVSAQRVDAHLGSCPGCRAWLIGVAMQTRRLAAVEAGHGPDLVEKIMATAGIAATPSHRRWLRRLSSGYRRWALIAAGLFQVAVALAQIAGVDFGLVSAREHGAATGMHLLHESTAWLLALGLAMIAAGVWTAAAAGVAAIATAFTAALLTYVAIDAYHGEVTAARIASHLPLLLGVLFAWLVAGERAGEQPRHTADDGRTVGPMPAVTVPRGRRRGHLWPINRSAA</sequence>
<evidence type="ECO:0000313" key="5">
    <source>
        <dbReference type="Proteomes" id="UP000595446"/>
    </source>
</evidence>
<dbReference type="AlphaFoldDB" id="A0A7R7GWE1"/>
<feature type="domain" description="DUF2275" evidence="2">
    <location>
        <begin position="57"/>
        <end position="210"/>
    </location>
</feature>
<evidence type="ECO:0000259" key="2">
    <source>
        <dbReference type="Pfam" id="PF10039"/>
    </source>
</evidence>
<dbReference type="InterPro" id="IPR018734">
    <property type="entry name" value="DUF2275"/>
</dbReference>
<keyword evidence="1" id="KW-1133">Transmembrane helix</keyword>